<gene>
    <name evidence="13" type="ORF">FVE85_7361</name>
</gene>
<dbReference type="GO" id="GO:0006890">
    <property type="term" value="P:retrograde vesicle-mediated transport, Golgi to endoplasmic reticulum"/>
    <property type="evidence" value="ECO:0007669"/>
    <property type="project" value="UniProtKB-UniRule"/>
</dbReference>
<evidence type="ECO:0000256" key="9">
    <source>
        <dbReference type="ARBA" id="ARBA00023136"/>
    </source>
</evidence>
<feature type="domain" description="MHD" evidence="12">
    <location>
        <begin position="343"/>
        <end position="583"/>
    </location>
</feature>
<evidence type="ECO:0000256" key="7">
    <source>
        <dbReference type="ARBA" id="ARBA00022927"/>
    </source>
</evidence>
<comment type="subcellular location">
    <subcellularLocation>
        <location evidence="11">Cytoplasm</location>
    </subcellularLocation>
    <subcellularLocation>
        <location evidence="1 11">Golgi apparatus membrane</location>
        <topology evidence="1 11">Peripheral membrane protein</topology>
        <orientation evidence="1 11">Cytoplasmic side</orientation>
    </subcellularLocation>
    <subcellularLocation>
        <location evidence="11">Cytoplasmic vesicle</location>
        <location evidence="11">COPI-coated vesicle membrane</location>
        <topology evidence="11">Peripheral membrane protein</topology>
        <orientation evidence="11">Cytoplasmic side</orientation>
    </subcellularLocation>
</comment>
<dbReference type="CDD" id="cd14830">
    <property type="entry name" value="Delta_COP_N"/>
    <property type="match status" value="1"/>
</dbReference>
<dbReference type="GO" id="GO:0015031">
    <property type="term" value="P:protein transport"/>
    <property type="evidence" value="ECO:0007669"/>
    <property type="project" value="UniProtKB-KW"/>
</dbReference>
<evidence type="ECO:0000256" key="10">
    <source>
        <dbReference type="ARBA" id="ARBA00023329"/>
    </source>
</evidence>
<keyword evidence="10" id="KW-0968">Cytoplasmic vesicle</keyword>
<protein>
    <recommendedName>
        <fullName evidence="11">Coatomer subunit delta</fullName>
    </recommendedName>
</protein>
<dbReference type="Gene3D" id="2.60.40.1170">
    <property type="entry name" value="Mu homology domain, subdomain B"/>
    <property type="match status" value="2"/>
</dbReference>
<keyword evidence="9 11" id="KW-0472">Membrane</keyword>
<keyword evidence="7 11" id="KW-0653">Protein transport</keyword>
<dbReference type="PROSITE" id="PS51072">
    <property type="entry name" value="MHD"/>
    <property type="match status" value="1"/>
</dbReference>
<evidence type="ECO:0000256" key="3">
    <source>
        <dbReference type="ARBA" id="ARBA00011775"/>
    </source>
</evidence>
<keyword evidence="14" id="KW-1185">Reference proteome</keyword>
<keyword evidence="6 11" id="KW-0931">ER-Golgi transport</keyword>
<evidence type="ECO:0000256" key="8">
    <source>
        <dbReference type="ARBA" id="ARBA00023034"/>
    </source>
</evidence>
<dbReference type="InterPro" id="IPR036168">
    <property type="entry name" value="AP2_Mu_C_sf"/>
</dbReference>
<dbReference type="OMA" id="VQFRTHP"/>
<evidence type="ECO:0000259" key="12">
    <source>
        <dbReference type="PROSITE" id="PS51072"/>
    </source>
</evidence>
<keyword evidence="8 11" id="KW-0333">Golgi apparatus</keyword>
<evidence type="ECO:0000256" key="4">
    <source>
        <dbReference type="ARBA" id="ARBA00022448"/>
    </source>
</evidence>
<dbReference type="GO" id="GO:0030126">
    <property type="term" value="C:COPI vesicle coat"/>
    <property type="evidence" value="ECO:0007669"/>
    <property type="project" value="UniProtKB-UniRule"/>
</dbReference>
<dbReference type="GO" id="GO:0006888">
    <property type="term" value="P:endoplasmic reticulum to Golgi vesicle-mediated transport"/>
    <property type="evidence" value="ECO:0007669"/>
    <property type="project" value="TreeGrafter"/>
</dbReference>
<dbReference type="SUPFAM" id="SSF64356">
    <property type="entry name" value="SNARE-like"/>
    <property type="match status" value="1"/>
</dbReference>
<evidence type="ECO:0000256" key="6">
    <source>
        <dbReference type="ARBA" id="ARBA00022892"/>
    </source>
</evidence>
<evidence type="ECO:0000256" key="5">
    <source>
        <dbReference type="ARBA" id="ARBA00022490"/>
    </source>
</evidence>
<dbReference type="CDD" id="cd09254">
    <property type="entry name" value="AP_delta-COPI_MHD"/>
    <property type="match status" value="1"/>
</dbReference>
<dbReference type="Proteomes" id="UP000324585">
    <property type="component" value="Unassembled WGS sequence"/>
</dbReference>
<dbReference type="InterPro" id="IPR027059">
    <property type="entry name" value="Coatomer_dsu"/>
</dbReference>
<dbReference type="Gene3D" id="3.30.450.60">
    <property type="match status" value="1"/>
</dbReference>
<dbReference type="GO" id="GO:0000139">
    <property type="term" value="C:Golgi membrane"/>
    <property type="evidence" value="ECO:0007669"/>
    <property type="project" value="UniProtKB-SubCell"/>
</dbReference>
<evidence type="ECO:0000313" key="13">
    <source>
        <dbReference type="EMBL" id="KAA8499776.1"/>
    </source>
</evidence>
<dbReference type="PANTHER" id="PTHR10121">
    <property type="entry name" value="COATOMER SUBUNIT DELTA"/>
    <property type="match status" value="1"/>
</dbReference>
<keyword evidence="4 11" id="KW-0813">Transport</keyword>
<comment type="similarity">
    <text evidence="2 11">Belongs to the adaptor complexes medium subunit family. Delta-COP subfamily.</text>
</comment>
<evidence type="ECO:0000256" key="11">
    <source>
        <dbReference type="RuleBase" id="RU366052"/>
    </source>
</evidence>
<sequence length="583" mass="61876">MTVLAAAVTTKAGKLLVSRQYVNFSRVRIEGLLTAFPKLIDSEQQHTYVETDAVRYVYQPVESLYVLMITTKASNILEDLETLRLLGKILPEYSPRYGVVDEITVLEAAFEIICSFDEVVNWGGSRESVGLSQIATFTEMYSHEERLAKMIEESKMLEAKEEAKRKAASIRQQRGEGDKLAMFGGEIGKMMQTAGLGGLAKDLGLTKPPGASSAGRTGISSESYAAQQAAMAGMDMGGGMGVGGMNPGMAGMGSMGNTSRTGISSASFSSTMAPYGSSATSGAPAVSAGAGKGMALGKARKQDTLLAAMRAEGEVVEALPTAPRPRAGGDSGAAAPAVFAVSTEAVHLSALEKISVQLNRDGGVENVDIKGHLMLRISDESKAAVRIAVQVGSQTGIQVQTHPNIDKSLFSGQSVLGLKDPSRPFPVGNTPILRWRSTTKDESLVPLMITCWPSDTGSDCQVNVEYELTTQQELRDVLIAIPTQSGSIAPQVVEMDTGDFGFNARTQCVEWKVPVIDASSRNGQLEFRIAMRNVDAFFPVHVSFSSKSTFLPVHVASVVAAVSGETSKFSADALLSTESYVVS</sequence>
<dbReference type="InterPro" id="IPR011012">
    <property type="entry name" value="Longin-like_dom_sf"/>
</dbReference>
<dbReference type="EMBL" id="VRMN01000001">
    <property type="protein sequence ID" value="KAA8499776.1"/>
    <property type="molecule type" value="Genomic_DNA"/>
</dbReference>
<dbReference type="OrthoDB" id="10266042at2759"/>
<dbReference type="FunFam" id="3.30.450.60:FF:000003">
    <property type="entry name" value="Coatomer subunit delta"/>
    <property type="match status" value="1"/>
</dbReference>
<accession>A0A5J4Z7R6</accession>
<dbReference type="PANTHER" id="PTHR10121:SF0">
    <property type="entry name" value="COATOMER SUBUNIT DELTA"/>
    <property type="match status" value="1"/>
</dbReference>
<reference evidence="14" key="1">
    <citation type="journal article" date="2019" name="Nat. Commun.">
        <title>Expansion of phycobilisome linker gene families in mesophilic red algae.</title>
        <authorList>
            <person name="Lee J."/>
            <person name="Kim D."/>
            <person name="Bhattacharya D."/>
            <person name="Yoon H.S."/>
        </authorList>
    </citation>
    <scope>NUCLEOTIDE SEQUENCE [LARGE SCALE GENOMIC DNA]</scope>
    <source>
        <strain evidence="14">CCMP 1328</strain>
    </source>
</reference>
<dbReference type="Pfam" id="PF00928">
    <property type="entry name" value="Adap_comp_sub"/>
    <property type="match status" value="1"/>
</dbReference>
<organism evidence="13 14">
    <name type="scientific">Porphyridium purpureum</name>
    <name type="common">Red alga</name>
    <name type="synonym">Porphyridium cruentum</name>
    <dbReference type="NCBI Taxonomy" id="35688"/>
    <lineage>
        <taxon>Eukaryota</taxon>
        <taxon>Rhodophyta</taxon>
        <taxon>Bangiophyceae</taxon>
        <taxon>Porphyridiales</taxon>
        <taxon>Porphyridiaceae</taxon>
        <taxon>Porphyridium</taxon>
    </lineage>
</organism>
<name>A0A5J4Z7R6_PORPP</name>
<dbReference type="SUPFAM" id="SSF49447">
    <property type="entry name" value="Second domain of Mu2 adaptin subunit (ap50) of ap2 adaptor"/>
    <property type="match status" value="1"/>
</dbReference>
<dbReference type="AlphaFoldDB" id="A0A5J4Z7R6"/>
<comment type="caution">
    <text evidence="13">The sequence shown here is derived from an EMBL/GenBank/DDBJ whole genome shotgun (WGS) entry which is preliminary data.</text>
</comment>
<comment type="subunit">
    <text evidence="3 11">Oligomeric complex that consists of at least the alpha, beta, beta', gamma, delta, epsilon and zeta subunits.</text>
</comment>
<dbReference type="InterPro" id="IPR028565">
    <property type="entry name" value="MHD"/>
</dbReference>
<keyword evidence="5 11" id="KW-0963">Cytoplasm</keyword>
<comment type="function">
    <text evidence="11">The coatomer is a cytosolic protein complex that binds to dilysine motifs and reversibly associates with Golgi non-clathrin-coated vesicles, which further mediate biosynthetic protein transport from the ER, via the Golgi up to the trans Golgi network.</text>
</comment>
<evidence type="ECO:0000256" key="1">
    <source>
        <dbReference type="ARBA" id="ARBA00004255"/>
    </source>
</evidence>
<evidence type="ECO:0000256" key="2">
    <source>
        <dbReference type="ARBA" id="ARBA00010516"/>
    </source>
</evidence>
<dbReference type="GO" id="GO:0051645">
    <property type="term" value="P:Golgi localization"/>
    <property type="evidence" value="ECO:0007669"/>
    <property type="project" value="TreeGrafter"/>
</dbReference>
<proteinExistence type="inferred from homology"/>
<evidence type="ECO:0000313" key="14">
    <source>
        <dbReference type="Proteomes" id="UP000324585"/>
    </source>
</evidence>